<evidence type="ECO:0000313" key="1">
    <source>
        <dbReference type="EMBL" id="MCI49152.1"/>
    </source>
</evidence>
<proteinExistence type="predicted"/>
<dbReference type="EMBL" id="LXQA010396878">
    <property type="protein sequence ID" value="MCI49152.1"/>
    <property type="molecule type" value="Genomic_DNA"/>
</dbReference>
<name>A0A392SL33_9FABA</name>
<dbReference type="Proteomes" id="UP000265520">
    <property type="component" value="Unassembled WGS sequence"/>
</dbReference>
<keyword evidence="2" id="KW-1185">Reference proteome</keyword>
<evidence type="ECO:0000313" key="2">
    <source>
        <dbReference type="Proteomes" id="UP000265520"/>
    </source>
</evidence>
<dbReference type="AlphaFoldDB" id="A0A392SL33"/>
<protein>
    <submittedName>
        <fullName evidence="1">Uncharacterized protein</fullName>
    </submittedName>
</protein>
<sequence length="33" mass="3663">MRSTYPQGFVVALLNPVQVGAHVRRQVGLVELQ</sequence>
<comment type="caution">
    <text evidence="1">The sequence shown here is derived from an EMBL/GenBank/DDBJ whole genome shotgun (WGS) entry which is preliminary data.</text>
</comment>
<accession>A0A392SL33</accession>
<organism evidence="1 2">
    <name type="scientific">Trifolium medium</name>
    <dbReference type="NCBI Taxonomy" id="97028"/>
    <lineage>
        <taxon>Eukaryota</taxon>
        <taxon>Viridiplantae</taxon>
        <taxon>Streptophyta</taxon>
        <taxon>Embryophyta</taxon>
        <taxon>Tracheophyta</taxon>
        <taxon>Spermatophyta</taxon>
        <taxon>Magnoliopsida</taxon>
        <taxon>eudicotyledons</taxon>
        <taxon>Gunneridae</taxon>
        <taxon>Pentapetalae</taxon>
        <taxon>rosids</taxon>
        <taxon>fabids</taxon>
        <taxon>Fabales</taxon>
        <taxon>Fabaceae</taxon>
        <taxon>Papilionoideae</taxon>
        <taxon>50 kb inversion clade</taxon>
        <taxon>NPAAA clade</taxon>
        <taxon>Hologalegina</taxon>
        <taxon>IRL clade</taxon>
        <taxon>Trifolieae</taxon>
        <taxon>Trifolium</taxon>
    </lineage>
</organism>
<feature type="non-terminal residue" evidence="1">
    <location>
        <position position="33"/>
    </location>
</feature>
<reference evidence="1 2" key="1">
    <citation type="journal article" date="2018" name="Front. Plant Sci.">
        <title>Red Clover (Trifolium pratense) and Zigzag Clover (T. medium) - A Picture of Genomic Similarities and Differences.</title>
        <authorList>
            <person name="Dluhosova J."/>
            <person name="Istvanek J."/>
            <person name="Nedelnik J."/>
            <person name="Repkova J."/>
        </authorList>
    </citation>
    <scope>NUCLEOTIDE SEQUENCE [LARGE SCALE GENOMIC DNA]</scope>
    <source>
        <strain evidence="2">cv. 10/8</strain>
        <tissue evidence="1">Leaf</tissue>
    </source>
</reference>